<comment type="similarity">
    <text evidence="2 7">Belongs to the FlgA family.</text>
</comment>
<dbReference type="EMBL" id="CP050313">
    <property type="protein sequence ID" value="QIR16122.1"/>
    <property type="molecule type" value="Genomic_DNA"/>
</dbReference>
<dbReference type="InterPro" id="IPR039246">
    <property type="entry name" value="Flagellar_FlgA"/>
</dbReference>
<evidence type="ECO:0000313" key="9">
    <source>
        <dbReference type="EMBL" id="QIR16122.1"/>
    </source>
</evidence>
<name>A0A6G9QNR0_9GAMM</name>
<feature type="domain" description="SAF" evidence="8">
    <location>
        <begin position="113"/>
        <end position="175"/>
    </location>
</feature>
<accession>A0A6G9QNR0</accession>
<gene>
    <name evidence="9" type="primary">flgA</name>
    <name evidence="9" type="ORF">HBH39_05165</name>
</gene>
<comment type="function">
    <text evidence="6 7">Involved in the assembly process of the P-ring formation. It may associate with FlgF on the rod constituting a structure essential for the P-ring assembly or may act as a modulator protein for the P-ring assembly.</text>
</comment>
<reference evidence="9 10" key="1">
    <citation type="submission" date="2020-03" db="EMBL/GenBank/DDBJ databases">
        <title>Complete genome sequence of Shewanella sp.</title>
        <authorList>
            <person name="Kim Y.-S."/>
            <person name="Kim S.-J."/>
            <person name="Jung H.-K."/>
            <person name="Kim K.-H."/>
        </authorList>
    </citation>
    <scope>NUCLEOTIDE SEQUENCE [LARGE SCALE GENOMIC DNA]</scope>
    <source>
        <strain evidence="9 10">PN3F2</strain>
    </source>
</reference>
<protein>
    <recommendedName>
        <fullName evidence="3 7">Flagella basal body P-ring formation protein FlgA</fullName>
    </recommendedName>
</protein>
<dbReference type="KEGG" id="saes:HBH39_05165"/>
<dbReference type="SMART" id="SM00858">
    <property type="entry name" value="SAF"/>
    <property type="match status" value="1"/>
</dbReference>
<evidence type="ECO:0000256" key="5">
    <source>
        <dbReference type="ARBA" id="ARBA00022764"/>
    </source>
</evidence>
<feature type="chain" id="PRO_5026373372" description="Flagella basal body P-ring formation protein FlgA" evidence="7">
    <location>
        <begin position="21"/>
        <end position="235"/>
    </location>
</feature>
<dbReference type="PANTHER" id="PTHR36307:SF1">
    <property type="entry name" value="FLAGELLA BASAL BODY P-RING FORMATION PROTEIN FLGA"/>
    <property type="match status" value="1"/>
</dbReference>
<dbReference type="PANTHER" id="PTHR36307">
    <property type="entry name" value="FLAGELLA BASAL BODY P-RING FORMATION PROTEIN FLGA"/>
    <property type="match status" value="1"/>
</dbReference>
<dbReference type="NCBIfam" id="TIGR03170">
    <property type="entry name" value="flgA_cterm"/>
    <property type="match status" value="1"/>
</dbReference>
<evidence type="ECO:0000256" key="1">
    <source>
        <dbReference type="ARBA" id="ARBA00004418"/>
    </source>
</evidence>
<keyword evidence="10" id="KW-1185">Reference proteome</keyword>
<evidence type="ECO:0000256" key="6">
    <source>
        <dbReference type="ARBA" id="ARBA00025643"/>
    </source>
</evidence>
<dbReference type="GO" id="GO:0044780">
    <property type="term" value="P:bacterial-type flagellum assembly"/>
    <property type="evidence" value="ECO:0007669"/>
    <property type="project" value="InterPro"/>
</dbReference>
<evidence type="ECO:0000256" key="4">
    <source>
        <dbReference type="ARBA" id="ARBA00022729"/>
    </source>
</evidence>
<dbReference type="CDD" id="cd11614">
    <property type="entry name" value="SAF_CpaB_FlgA_like"/>
    <property type="match status" value="1"/>
</dbReference>
<evidence type="ECO:0000256" key="7">
    <source>
        <dbReference type="RuleBase" id="RU362063"/>
    </source>
</evidence>
<organism evidence="9 10">
    <name type="scientific">Shewanella aestuarii</name>
    <dbReference type="NCBI Taxonomy" id="1028752"/>
    <lineage>
        <taxon>Bacteria</taxon>
        <taxon>Pseudomonadati</taxon>
        <taxon>Pseudomonadota</taxon>
        <taxon>Gammaproteobacteria</taxon>
        <taxon>Alteromonadales</taxon>
        <taxon>Shewanellaceae</taxon>
        <taxon>Shewanella</taxon>
    </lineage>
</organism>
<evidence type="ECO:0000256" key="2">
    <source>
        <dbReference type="ARBA" id="ARBA00010474"/>
    </source>
</evidence>
<evidence type="ECO:0000256" key="3">
    <source>
        <dbReference type="ARBA" id="ARBA00014754"/>
    </source>
</evidence>
<keyword evidence="5 7" id="KW-0574">Periplasm</keyword>
<dbReference type="RefSeq" id="WP_167679974.1">
    <property type="nucleotide sequence ID" value="NZ_CP050313.1"/>
</dbReference>
<dbReference type="InterPro" id="IPR041231">
    <property type="entry name" value="FlgA_N"/>
</dbReference>
<dbReference type="AlphaFoldDB" id="A0A6G9QNR0"/>
<dbReference type="InterPro" id="IPR017585">
    <property type="entry name" value="SAF_FlgA"/>
</dbReference>
<dbReference type="InterPro" id="IPR013974">
    <property type="entry name" value="SAF"/>
</dbReference>
<sequence>MKVIYLCFGYLLFNSLASYANEVSSVPAISTITQMAEDVIRKKIQLDNNAKLMITPQNLEGRLVPPRCFEPLSVTLASDREIARNNTVKVSCNTPDYDYPWLIYISVRVEILYPVAVAAEVIAPGTLISEEQIQIDYIDQYSLRGQYFSDTNAVIGTRSKRRIAKSSPILGNQLCFVCKGDAVSIYAKTEHLQIKTLGEALRDGNIGESISVKNINSNKQLEATVIGIGEVEVRM</sequence>
<keyword evidence="9" id="KW-0282">Flagellum</keyword>
<dbReference type="Pfam" id="PF13144">
    <property type="entry name" value="ChapFlgA"/>
    <property type="match status" value="1"/>
</dbReference>
<evidence type="ECO:0000259" key="8">
    <source>
        <dbReference type="SMART" id="SM00858"/>
    </source>
</evidence>
<comment type="subcellular location">
    <subcellularLocation>
        <location evidence="1 7">Periplasm</location>
    </subcellularLocation>
</comment>
<dbReference type="Gene3D" id="3.90.1210.10">
    <property type="entry name" value="Antifreeze-like/N-acetylneuraminic acid synthase C-terminal domain"/>
    <property type="match status" value="1"/>
</dbReference>
<dbReference type="Gene3D" id="2.30.30.760">
    <property type="match status" value="1"/>
</dbReference>
<feature type="signal peptide" evidence="7">
    <location>
        <begin position="1"/>
        <end position="20"/>
    </location>
</feature>
<dbReference type="Pfam" id="PF17656">
    <property type="entry name" value="ChapFlgA_N"/>
    <property type="match status" value="1"/>
</dbReference>
<proteinExistence type="inferred from homology"/>
<keyword evidence="9" id="KW-0966">Cell projection</keyword>
<keyword evidence="7" id="KW-1005">Bacterial flagellum biogenesis</keyword>
<dbReference type="GO" id="GO:0042597">
    <property type="term" value="C:periplasmic space"/>
    <property type="evidence" value="ECO:0007669"/>
    <property type="project" value="UniProtKB-SubCell"/>
</dbReference>
<dbReference type="Proteomes" id="UP000502608">
    <property type="component" value="Chromosome"/>
</dbReference>
<evidence type="ECO:0000313" key="10">
    <source>
        <dbReference type="Proteomes" id="UP000502608"/>
    </source>
</evidence>
<keyword evidence="4 7" id="KW-0732">Signal</keyword>
<keyword evidence="9" id="KW-0969">Cilium</keyword>